<sequence length="428" mass="48216">MKNNAKDSYWMLAEVALPLASNIEYKNSFEAYFKHGLLFNSRLMISDTQALNCTNLRQLIIDNEGFEQFISPDFLSIALRNDASSSYNPSLIDLRDEFYRENKTAGSDKSYLSNGELELLQQNSNIVEYGFKDLAQNFTSKTIDIFNNDKSKKLFGDDASKIITERINIEYEKKKSLSRQFLHIDLKSDLNSLGCGNIWETHKENIMKLADAPYITGIPTVLDANPIYSPVHQESFTLASRAPKTGKAEKTGFELDLSLMDDLSVYEHALSILTAEDILILRNTGEYQKYQRYITGGVSTEREQQDAMVSLSQYQQVINEHILSKVLGKKVGKQSFIRKNLQAIKHTNDGANQVLGLLVDMGGLGSIYGIINYFASKKLDSHGYLSEKEKTQGKTLLNKEIKINTNKIDAKLSATASNNEVIYSSIIE</sequence>
<comment type="caution">
    <text evidence="1">The sequence shown here is derived from an EMBL/GenBank/DDBJ whole genome shotgun (WGS) entry which is preliminary data.</text>
</comment>
<proteinExistence type="predicted"/>
<evidence type="ECO:0000313" key="1">
    <source>
        <dbReference type="EMBL" id="MDT0602344.1"/>
    </source>
</evidence>
<reference evidence="1 2" key="1">
    <citation type="submission" date="2023-09" db="EMBL/GenBank/DDBJ databases">
        <authorList>
            <person name="Rey-Velasco X."/>
        </authorList>
    </citation>
    <scope>NUCLEOTIDE SEQUENCE [LARGE SCALE GENOMIC DNA]</scope>
    <source>
        <strain evidence="1 2">W431</strain>
    </source>
</reference>
<dbReference type="RefSeq" id="WP_311576387.1">
    <property type="nucleotide sequence ID" value="NZ_JAVRIF010000001.1"/>
</dbReference>
<accession>A0ABU2ZWP8</accession>
<name>A0ABU2ZWP8_9GAMM</name>
<evidence type="ECO:0000313" key="2">
    <source>
        <dbReference type="Proteomes" id="UP001266357"/>
    </source>
</evidence>
<keyword evidence="2" id="KW-1185">Reference proteome</keyword>
<dbReference type="Proteomes" id="UP001266357">
    <property type="component" value="Unassembled WGS sequence"/>
</dbReference>
<dbReference type="EMBL" id="JAVRIF010000001">
    <property type="protein sequence ID" value="MDT0602344.1"/>
    <property type="molecule type" value="Genomic_DNA"/>
</dbReference>
<gene>
    <name evidence="1" type="ORF">RM573_01935</name>
</gene>
<organism evidence="1 2">
    <name type="scientific">Thalassotalea castellviae</name>
    <dbReference type="NCBI Taxonomy" id="3075612"/>
    <lineage>
        <taxon>Bacteria</taxon>
        <taxon>Pseudomonadati</taxon>
        <taxon>Pseudomonadota</taxon>
        <taxon>Gammaproteobacteria</taxon>
        <taxon>Alteromonadales</taxon>
        <taxon>Colwelliaceae</taxon>
        <taxon>Thalassotalea</taxon>
    </lineage>
</organism>
<protein>
    <submittedName>
        <fullName evidence="1">Uncharacterized protein</fullName>
    </submittedName>
</protein>